<evidence type="ECO:0000313" key="2">
    <source>
        <dbReference type="EMBL" id="SPO35674.1"/>
    </source>
</evidence>
<reference evidence="2 3" key="1">
    <citation type="submission" date="2018-03" db="EMBL/GenBank/DDBJ databases">
        <authorList>
            <person name="Guldener U."/>
        </authorList>
    </citation>
    <scope>NUCLEOTIDE SEQUENCE [LARGE SCALE GENOMIC DNA]</scope>
    <source>
        <strain evidence="2 3">DAOM196992</strain>
    </source>
</reference>
<feature type="compositionally biased region" description="Basic and acidic residues" evidence="1">
    <location>
        <begin position="453"/>
        <end position="471"/>
    </location>
</feature>
<feature type="compositionally biased region" description="Low complexity" evidence="1">
    <location>
        <begin position="215"/>
        <end position="227"/>
    </location>
</feature>
<gene>
    <name evidence="2" type="ORF">PSFLO_01145</name>
</gene>
<accession>A0A5C3ETK0</accession>
<protein>
    <submittedName>
        <fullName evidence="2">Uncharacterized protein</fullName>
    </submittedName>
</protein>
<feature type="compositionally biased region" description="Low complexity" evidence="1">
    <location>
        <begin position="437"/>
        <end position="451"/>
    </location>
</feature>
<feature type="compositionally biased region" description="Basic and acidic residues" evidence="1">
    <location>
        <begin position="195"/>
        <end position="214"/>
    </location>
</feature>
<dbReference type="AlphaFoldDB" id="A0A5C3ETK0"/>
<proteinExistence type="predicted"/>
<feature type="region of interest" description="Disordered" evidence="1">
    <location>
        <begin position="187"/>
        <end position="471"/>
    </location>
</feature>
<name>A0A5C3ETK0_9BASI</name>
<feature type="compositionally biased region" description="Polar residues" evidence="1">
    <location>
        <begin position="405"/>
        <end position="421"/>
    </location>
</feature>
<feature type="compositionally biased region" description="Polar residues" evidence="1">
    <location>
        <begin position="55"/>
        <end position="73"/>
    </location>
</feature>
<organism evidence="2 3">
    <name type="scientific">Pseudozyma flocculosa</name>
    <dbReference type="NCBI Taxonomy" id="84751"/>
    <lineage>
        <taxon>Eukaryota</taxon>
        <taxon>Fungi</taxon>
        <taxon>Dikarya</taxon>
        <taxon>Basidiomycota</taxon>
        <taxon>Ustilaginomycotina</taxon>
        <taxon>Ustilaginomycetes</taxon>
        <taxon>Ustilaginales</taxon>
        <taxon>Ustilaginaceae</taxon>
        <taxon>Pseudozyma</taxon>
    </lineage>
</organism>
<feature type="region of interest" description="Disordered" evidence="1">
    <location>
        <begin position="1"/>
        <end position="149"/>
    </location>
</feature>
<dbReference type="EMBL" id="OOIP01000002">
    <property type="protein sequence ID" value="SPO35674.1"/>
    <property type="molecule type" value="Genomic_DNA"/>
</dbReference>
<keyword evidence="3" id="KW-1185">Reference proteome</keyword>
<feature type="compositionally biased region" description="Polar residues" evidence="1">
    <location>
        <begin position="1"/>
        <end position="15"/>
    </location>
</feature>
<dbReference type="Proteomes" id="UP000323386">
    <property type="component" value="Unassembled WGS sequence"/>
</dbReference>
<evidence type="ECO:0000256" key="1">
    <source>
        <dbReference type="SAM" id="MobiDB-lite"/>
    </source>
</evidence>
<feature type="compositionally biased region" description="Gly residues" evidence="1">
    <location>
        <begin position="276"/>
        <end position="287"/>
    </location>
</feature>
<evidence type="ECO:0000313" key="3">
    <source>
        <dbReference type="Proteomes" id="UP000323386"/>
    </source>
</evidence>
<feature type="compositionally biased region" description="Polar residues" evidence="1">
    <location>
        <begin position="309"/>
        <end position="328"/>
    </location>
</feature>
<sequence length="471" mass="48995">MPKSQGSLKNAQNRLSAFLGAGSKPLLPARSPSRRLAPESKTVPGSTDRGRMGSFASSRVPVQSAQASRNVPSPLQVANAPRGGSDVNQYAMSHATPPTYNLGQAIPELLRRSPEPLCDPMPQGEASQEEVLRTPSPRYGTGREGRQFASEAAATPVAFHAPPSPGVEAFPAAPVAAGAYRQLVDSDLPGMQLEDPPRFTNEHVRARTHSDGSRARAAPASSFPAWADGPAIRDQTQEKGVANAYPSAREAKRSFQGRPSTAATASPLAVPSAGPWQGGGSGGGVGLAAGSCAPAHSLPSTPKPMANAGGSTSTKALQQQWRQNQALPPSSYPHQYAHPPPRSPGVGSGEFGTTAATEHHRRLSPRPLQASASNPSLPIQPSAPPPFSGMHAGAGTRMTMAFPSRPSTTSNMLPSRPSTATAHVGGGGGQMHGWAQSGPSLTAPTSSSLSTRELQKRARLRSQEDLRERRG</sequence>
<feature type="compositionally biased region" description="Polar residues" evidence="1">
    <location>
        <begin position="86"/>
        <end position="102"/>
    </location>
</feature>